<evidence type="ECO:0000256" key="2">
    <source>
        <dbReference type="SAM" id="MobiDB-lite"/>
    </source>
</evidence>
<dbReference type="InterPro" id="IPR034608">
    <property type="entry name" value="CCDC125"/>
</dbReference>
<dbReference type="GO" id="GO:0035024">
    <property type="term" value="P:negative regulation of Rho protein signal transduction"/>
    <property type="evidence" value="ECO:0007669"/>
    <property type="project" value="TreeGrafter"/>
</dbReference>
<dbReference type="PANTHER" id="PTHR28616">
    <property type="entry name" value="COILED-COIL DOMAIN-CONTAINING PROTEIN 125"/>
    <property type="match status" value="1"/>
</dbReference>
<proteinExistence type="predicted"/>
<feature type="compositionally biased region" description="Basic and acidic residues" evidence="2">
    <location>
        <begin position="67"/>
        <end position="123"/>
    </location>
</feature>
<evidence type="ECO:0000256" key="1">
    <source>
        <dbReference type="SAM" id="Coils"/>
    </source>
</evidence>
<protein>
    <submittedName>
        <fullName evidence="3">Uncharacterized protein</fullName>
    </submittedName>
</protein>
<dbReference type="EMBL" id="JBAMIC010000003">
    <property type="protein sequence ID" value="KAK7111097.1"/>
    <property type="molecule type" value="Genomic_DNA"/>
</dbReference>
<evidence type="ECO:0000313" key="4">
    <source>
        <dbReference type="Proteomes" id="UP001374579"/>
    </source>
</evidence>
<feature type="region of interest" description="Disordered" evidence="2">
    <location>
        <begin position="45"/>
        <end position="134"/>
    </location>
</feature>
<accession>A0AAN9BSQ7</accession>
<dbReference type="AlphaFoldDB" id="A0AAN9BSQ7"/>
<gene>
    <name evidence="3" type="ORF">V1264_014871</name>
</gene>
<organism evidence="3 4">
    <name type="scientific">Littorina saxatilis</name>
    <dbReference type="NCBI Taxonomy" id="31220"/>
    <lineage>
        <taxon>Eukaryota</taxon>
        <taxon>Metazoa</taxon>
        <taxon>Spiralia</taxon>
        <taxon>Lophotrochozoa</taxon>
        <taxon>Mollusca</taxon>
        <taxon>Gastropoda</taxon>
        <taxon>Caenogastropoda</taxon>
        <taxon>Littorinimorpha</taxon>
        <taxon>Littorinoidea</taxon>
        <taxon>Littorinidae</taxon>
        <taxon>Littorina</taxon>
    </lineage>
</organism>
<sequence length="289" mass="32698">MEGPTSDDNSDFAPDDAFNMICGDLGLGENSRSSASLRYELEVLSQSDSPESFEKCKHKPLASGGKDYSDDVARRDSKSRSSSVEENHTDDKAQSKLKSAQKDKSRRKSESNSKSSKSGDESRNGGSEEYFPSYADVPYGTSLRQQKKLYEQNLGSIIEKHSCSLDGDNTPTDEAGKKALSSEEIDRRLWAAVEEVEELKQDLEVCKQRLDAKYNAINILKKQAEENNHEHFTNELKAKEASLKLAEEVNKLQFELQFRESSFQDSQQTWAQRFDRMVKALAWWWLIVG</sequence>
<name>A0AAN9BSQ7_9CAEN</name>
<keyword evidence="4" id="KW-1185">Reference proteome</keyword>
<dbReference type="GO" id="GO:0005737">
    <property type="term" value="C:cytoplasm"/>
    <property type="evidence" value="ECO:0007669"/>
    <property type="project" value="TreeGrafter"/>
</dbReference>
<dbReference type="PANTHER" id="PTHR28616:SF1">
    <property type="entry name" value="COILED-COIL DOMAIN-CONTAINING PROTEIN 125"/>
    <property type="match status" value="1"/>
</dbReference>
<comment type="caution">
    <text evidence="3">The sequence shown here is derived from an EMBL/GenBank/DDBJ whole genome shotgun (WGS) entry which is preliminary data.</text>
</comment>
<reference evidence="3 4" key="1">
    <citation type="submission" date="2024-02" db="EMBL/GenBank/DDBJ databases">
        <title>Chromosome-scale genome assembly of the rough periwinkle Littorina saxatilis.</title>
        <authorList>
            <person name="De Jode A."/>
            <person name="Faria R."/>
            <person name="Formenti G."/>
            <person name="Sims Y."/>
            <person name="Smith T.P."/>
            <person name="Tracey A."/>
            <person name="Wood J.M.D."/>
            <person name="Zagrodzka Z.B."/>
            <person name="Johannesson K."/>
            <person name="Butlin R.K."/>
            <person name="Leder E.H."/>
        </authorList>
    </citation>
    <scope>NUCLEOTIDE SEQUENCE [LARGE SCALE GENOMIC DNA]</scope>
    <source>
        <strain evidence="3">Snail1</strain>
        <tissue evidence="3">Muscle</tissue>
    </source>
</reference>
<feature type="coiled-coil region" evidence="1">
    <location>
        <begin position="182"/>
        <end position="242"/>
    </location>
</feature>
<dbReference type="GO" id="GO:2000146">
    <property type="term" value="P:negative regulation of cell motility"/>
    <property type="evidence" value="ECO:0007669"/>
    <property type="project" value="TreeGrafter"/>
</dbReference>
<keyword evidence="1" id="KW-0175">Coiled coil</keyword>
<evidence type="ECO:0000313" key="3">
    <source>
        <dbReference type="EMBL" id="KAK7111097.1"/>
    </source>
</evidence>
<dbReference type="Proteomes" id="UP001374579">
    <property type="component" value="Unassembled WGS sequence"/>
</dbReference>